<dbReference type="InterPro" id="IPR009465">
    <property type="entry name" value="Spondin_N"/>
</dbReference>
<accession>A0A3G4ZMG8</accession>
<evidence type="ECO:0000313" key="3">
    <source>
        <dbReference type="EMBL" id="AYV76028.1"/>
    </source>
</evidence>
<keyword evidence="1" id="KW-0472">Membrane</keyword>
<evidence type="ECO:0000259" key="2">
    <source>
        <dbReference type="Pfam" id="PF06468"/>
    </source>
</evidence>
<reference evidence="3" key="1">
    <citation type="submission" date="2018-10" db="EMBL/GenBank/DDBJ databases">
        <title>Hidden diversity of soil giant viruses.</title>
        <authorList>
            <person name="Schulz F."/>
            <person name="Alteio L."/>
            <person name="Goudeau D."/>
            <person name="Ryan E.M."/>
            <person name="Malmstrom R.R."/>
            <person name="Blanchard J."/>
            <person name="Woyke T."/>
        </authorList>
    </citation>
    <scope>NUCLEOTIDE SEQUENCE</scope>
    <source>
        <strain evidence="3">TEV1</strain>
    </source>
</reference>
<keyword evidence="1" id="KW-1133">Transmembrane helix</keyword>
<proteinExistence type="predicted"/>
<dbReference type="InterPro" id="IPR038678">
    <property type="entry name" value="Spondin_N_sf"/>
</dbReference>
<dbReference type="Pfam" id="PF06468">
    <property type="entry name" value="Spond_N"/>
    <property type="match status" value="1"/>
</dbReference>
<dbReference type="Gene3D" id="2.60.40.2130">
    <property type="entry name" value="F-spondin domain"/>
    <property type="match status" value="1"/>
</dbReference>
<protein>
    <submittedName>
        <fullName evidence="3">Elongation factor Ts</fullName>
    </submittedName>
</protein>
<evidence type="ECO:0000256" key="1">
    <source>
        <dbReference type="SAM" id="Phobius"/>
    </source>
</evidence>
<organism evidence="3">
    <name type="scientific">Terrestrivirus sp</name>
    <dbReference type="NCBI Taxonomy" id="2487775"/>
    <lineage>
        <taxon>Viruses</taxon>
        <taxon>Varidnaviria</taxon>
        <taxon>Bamfordvirae</taxon>
        <taxon>Nucleocytoviricota</taxon>
        <taxon>Megaviricetes</taxon>
        <taxon>Imitervirales</taxon>
        <taxon>Mimiviridae</taxon>
        <taxon>Klosneuvirinae</taxon>
    </lineage>
</organism>
<keyword evidence="3" id="KW-0251">Elongation factor</keyword>
<feature type="domain" description="Spondin" evidence="2">
    <location>
        <begin position="81"/>
        <end position="195"/>
    </location>
</feature>
<keyword evidence="1" id="KW-0812">Transmembrane</keyword>
<sequence length="277" mass="31497">MNTSMFYMAFVLLVLICLILLYVLLVYINNYNAKQHNEFMMNINTDKQKFLMGFVQTSTDSIIDFNIFSDDVPQNDLYLPSMHKSQFGDDIVASNSDIFVIVHNNNYNLFRVGEYATSGIISMINTGSPEKLIDKLVATQRGNYLNYYIGTPNQKDYTIFGTKEYPLMSLIKIIKPSNVNSSNGWFIGIDSFNIMNIGTVQTIPIFAYDANLPPIPYDKFDASNSLIKSTNKSYGNSITRPIMYINTNQSTPVEPYYLSLSMPDEPVESIQIMKILN</sequence>
<keyword evidence="3" id="KW-0648">Protein biosynthesis</keyword>
<gene>
    <name evidence="3" type="ORF">Terrestrivirus4_76</name>
</gene>
<dbReference type="EMBL" id="MK071982">
    <property type="protein sequence ID" value="AYV76028.1"/>
    <property type="molecule type" value="Genomic_DNA"/>
</dbReference>
<feature type="transmembrane region" description="Helical" evidence="1">
    <location>
        <begin position="6"/>
        <end position="28"/>
    </location>
</feature>
<name>A0A3G4ZMG8_9VIRU</name>